<gene>
    <name evidence="1" type="ORF">PP4_03270</name>
</gene>
<evidence type="ECO:0000313" key="2">
    <source>
        <dbReference type="Proteomes" id="UP000016702"/>
    </source>
</evidence>
<sequence>MSYRGQERAPPLCVCVSEGNQTLSTTPGMHPLHVRKALRDFISDGFYDDNWVSNGIRGAYYAPNLR</sequence>
<evidence type="ECO:0000313" key="1">
    <source>
        <dbReference type="EMBL" id="BAN52180.1"/>
    </source>
</evidence>
<proteinExistence type="predicted"/>
<dbReference type="Proteomes" id="UP000016702">
    <property type="component" value="Chromosome"/>
</dbReference>
<protein>
    <submittedName>
        <fullName evidence="1">Uncharacterized protein</fullName>
    </submittedName>
</protein>
<reference evidence="1 2" key="1">
    <citation type="journal article" date="2014" name="Genome Announc.">
        <title>The Complete Genome Sequence of Pseudomonas putida NBRC 14164T Confirms High Intraspecies Variation.</title>
        <authorList>
            <person name="Ohji S."/>
            <person name="Yamazoe A."/>
            <person name="Hosoyama A."/>
            <person name="Tsuchikane K."/>
            <person name="Ezaki T."/>
            <person name="Fujita N."/>
        </authorList>
    </citation>
    <scope>NUCLEOTIDE SEQUENCE [LARGE SCALE GENOMIC DNA]</scope>
    <source>
        <strain evidence="1 2">NBRC 14164</strain>
    </source>
</reference>
<accession>A0ABM7E938</accession>
<keyword evidence="2" id="KW-1185">Reference proteome</keyword>
<dbReference type="EMBL" id="AP013070">
    <property type="protein sequence ID" value="BAN52180.1"/>
    <property type="molecule type" value="Genomic_DNA"/>
</dbReference>
<organism evidence="1 2">
    <name type="scientific">Pseudomonas putida NBRC 14164</name>
    <dbReference type="NCBI Taxonomy" id="1211579"/>
    <lineage>
        <taxon>Bacteria</taxon>
        <taxon>Pseudomonadati</taxon>
        <taxon>Pseudomonadota</taxon>
        <taxon>Gammaproteobacteria</taxon>
        <taxon>Pseudomonadales</taxon>
        <taxon>Pseudomonadaceae</taxon>
        <taxon>Pseudomonas</taxon>
    </lineage>
</organism>
<name>A0ABM7E938_PSEPU</name>